<gene>
    <name evidence="7" type="ORF">Agabi119p4_5882</name>
</gene>
<accession>A0A8H7KG33</accession>
<dbReference type="Proteomes" id="UP000629468">
    <property type="component" value="Unassembled WGS sequence"/>
</dbReference>
<dbReference type="InterPro" id="IPR036259">
    <property type="entry name" value="MFS_trans_sf"/>
</dbReference>
<feature type="compositionally biased region" description="Pro residues" evidence="5">
    <location>
        <begin position="791"/>
        <end position="802"/>
    </location>
</feature>
<feature type="compositionally biased region" description="Polar residues" evidence="5">
    <location>
        <begin position="1060"/>
        <end position="1075"/>
    </location>
</feature>
<reference evidence="7 8" key="1">
    <citation type="journal article" name="Sci. Rep.">
        <title>Telomere-to-telomere assembled and centromere annotated genomes of the two main subspecies of the button mushroom Agaricus bisporus reveal especially polymorphic chromosome ends.</title>
        <authorList>
            <person name="Sonnenberg A.S.M."/>
            <person name="Sedaghat-Telgerd N."/>
            <person name="Lavrijssen B."/>
            <person name="Ohm R.A."/>
            <person name="Hendrickx P.M."/>
            <person name="Scholtmeijer K."/>
            <person name="Baars J.J.P."/>
            <person name="van Peer A."/>
        </authorList>
    </citation>
    <scope>NUCLEOTIDE SEQUENCE [LARGE SCALE GENOMIC DNA]</scope>
    <source>
        <strain evidence="7 8">H119_p4</strain>
    </source>
</reference>
<feature type="region of interest" description="Disordered" evidence="5">
    <location>
        <begin position="775"/>
        <end position="806"/>
    </location>
</feature>
<feature type="compositionally biased region" description="Polar residues" evidence="5">
    <location>
        <begin position="1013"/>
        <end position="1036"/>
    </location>
</feature>
<feature type="region of interest" description="Disordered" evidence="5">
    <location>
        <begin position="146"/>
        <end position="171"/>
    </location>
</feature>
<feature type="transmembrane region" description="Helical" evidence="6">
    <location>
        <begin position="387"/>
        <end position="406"/>
    </location>
</feature>
<evidence type="ECO:0000256" key="6">
    <source>
        <dbReference type="SAM" id="Phobius"/>
    </source>
</evidence>
<evidence type="ECO:0000313" key="8">
    <source>
        <dbReference type="Proteomes" id="UP000629468"/>
    </source>
</evidence>
<feature type="transmembrane region" description="Helical" evidence="6">
    <location>
        <begin position="426"/>
        <end position="448"/>
    </location>
</feature>
<comment type="subcellular location">
    <subcellularLocation>
        <location evidence="1">Membrane</location>
        <topology evidence="1">Multi-pass membrane protein</topology>
    </subcellularLocation>
</comment>
<dbReference type="InterPro" id="IPR011701">
    <property type="entry name" value="MFS"/>
</dbReference>
<evidence type="ECO:0000256" key="5">
    <source>
        <dbReference type="SAM" id="MobiDB-lite"/>
    </source>
</evidence>
<dbReference type="EMBL" id="JABXXO010000008">
    <property type="protein sequence ID" value="KAF7771571.1"/>
    <property type="molecule type" value="Genomic_DNA"/>
</dbReference>
<feature type="region of interest" description="Disordered" evidence="5">
    <location>
        <begin position="1"/>
        <end position="43"/>
    </location>
</feature>
<dbReference type="PANTHER" id="PTHR23507">
    <property type="entry name" value="ZGC:174356"/>
    <property type="match status" value="1"/>
</dbReference>
<evidence type="ECO:0000313" key="7">
    <source>
        <dbReference type="EMBL" id="KAF7771571.1"/>
    </source>
</evidence>
<feature type="region of interest" description="Disordered" evidence="5">
    <location>
        <begin position="832"/>
        <end position="899"/>
    </location>
</feature>
<keyword evidence="3 6" id="KW-1133">Transmembrane helix</keyword>
<evidence type="ECO:0000256" key="4">
    <source>
        <dbReference type="ARBA" id="ARBA00023136"/>
    </source>
</evidence>
<dbReference type="AlphaFoldDB" id="A0A8H7KG33"/>
<dbReference type="Gene3D" id="1.20.1250.20">
    <property type="entry name" value="MFS general substrate transporter like domains"/>
    <property type="match status" value="1"/>
</dbReference>
<dbReference type="PANTHER" id="PTHR23507:SF1">
    <property type="entry name" value="FI18259P1-RELATED"/>
    <property type="match status" value="1"/>
</dbReference>
<organism evidence="7 8">
    <name type="scientific">Agaricus bisporus var. burnettii</name>
    <dbReference type="NCBI Taxonomy" id="192524"/>
    <lineage>
        <taxon>Eukaryota</taxon>
        <taxon>Fungi</taxon>
        <taxon>Dikarya</taxon>
        <taxon>Basidiomycota</taxon>
        <taxon>Agaricomycotina</taxon>
        <taxon>Agaricomycetes</taxon>
        <taxon>Agaricomycetidae</taxon>
        <taxon>Agaricales</taxon>
        <taxon>Agaricineae</taxon>
        <taxon>Agaricaceae</taxon>
        <taxon>Agaricus</taxon>
    </lineage>
</organism>
<feature type="compositionally biased region" description="Polar residues" evidence="5">
    <location>
        <begin position="1182"/>
        <end position="1191"/>
    </location>
</feature>
<feature type="transmembrane region" description="Helical" evidence="6">
    <location>
        <begin position="215"/>
        <end position="235"/>
    </location>
</feature>
<sequence length="1191" mass="126081">MTGHGADVASTSSSPQFPAATVDFDEREPLLSRTGENKRPKKPLHRARPLWIVPFALVVAVVRGMTLAPRVEVFTQLSCHRVYGLHSHPAAPSTPFPHSMTNISSLNSPVLKITNPVSVLGFASHAPESQPFLQLSIADGGSIFDSGSNDEDTIEPGDETGDPRSIPSNRCVKDPRVQAGAAKLQMIMTTSMGLLSALTTGAWGHFGERHGRTSVLAISTLGLFLTDLAFILASTPGSVFSKHGHKFLLVAPVIEGALGGWSTVQASTSAYISDCTSSGSRAQVFSRFTGVTYLGVLLGPTFSGYLISRSGASGVGGTKNVTSVFWVAVCCSFLNFLAAVFVFPESLSEEKRRKARAEYDANGKGKMPTGDGVVAEGRRRTSLFRKLFGPIITAPVQILSVLAVFLPVKVKSGGQLGSYRRDSSLTALGVAYFSYMLTLGLYQLKYLYAEHMYGWGAEQLSWYISYLGGVRAIALLVILPFLIGILKPKAVDSDKGKDKSNVTPIIAAATPDGGKRKPTRSQLGREIAFDLSLVRCSLLMDVVSDLLVVVSPAPILHETSIGKQILNQASHANRGAVSLKSSQTLFVLATGFASFGTGAAPAIHSLALCILQARETVLQPTMRDGDEETTDVEMSAEPEASTAAQGGNVGGVFGAFAFLQAIGSMILGPLLFGMVYSSTVAGMPKAIFMVAVASLSVALVLLMLVRNPVGKDGDTKGQKRAGDVARGRSRASKDLRGGAAGLTYCIFLDQTRTNRVRAFLGCYHFLSPGADMNNSNALAGPSSPRTDHPPLFLPPPGPPPPRQNLASTQDLLSRFHLLSAYDRYVRPCATQHVQDGRLRSTPTPSSTLDKGKGKEVDTGNPLPQAQNSNPPGAASTGATDADEDDAAGGKGEKRKKSNYKALIKGIPGKHSMKKDDYLTSMMMIPPKQPTRIHQFDVRTQQEAFAVSPEGLKGWNVMTLILESAQAREDRKKRKELKRLAKAQQAHAALQAGAAASPTVAQPQPLRAAAGSMPQKSASATPQVQQSPSSMPKSTGTPRPVSTAPRPGSTVPRPGSAVSKLGSTMRPTSAASPNIKQEQKTHTLPVQIPGPPAMVTTSRTATATPDPHRGKKRDRDDGMLSNVTINGTSATDTHVNGTTLNGIGNGNGLSKLNAKAGSGGVRPRPSKKQRVDVQGQAREVSAPVQQPTPQGV</sequence>
<dbReference type="GO" id="GO:0016020">
    <property type="term" value="C:membrane"/>
    <property type="evidence" value="ECO:0007669"/>
    <property type="project" value="UniProtKB-SubCell"/>
</dbReference>
<dbReference type="SUPFAM" id="SSF103473">
    <property type="entry name" value="MFS general substrate transporter"/>
    <property type="match status" value="1"/>
</dbReference>
<evidence type="ECO:0000256" key="3">
    <source>
        <dbReference type="ARBA" id="ARBA00022989"/>
    </source>
</evidence>
<name>A0A8H7KG33_AGABI</name>
<feature type="transmembrane region" description="Helical" evidence="6">
    <location>
        <begin position="652"/>
        <end position="674"/>
    </location>
</feature>
<feature type="transmembrane region" description="Helical" evidence="6">
    <location>
        <begin position="323"/>
        <end position="344"/>
    </location>
</feature>
<feature type="region of interest" description="Disordered" evidence="5">
    <location>
        <begin position="988"/>
        <end position="1191"/>
    </location>
</feature>
<keyword evidence="4 6" id="KW-0472">Membrane</keyword>
<dbReference type="Pfam" id="PF07690">
    <property type="entry name" value="MFS_1"/>
    <property type="match status" value="1"/>
</dbReference>
<keyword evidence="2 6" id="KW-0812">Transmembrane</keyword>
<protein>
    <submittedName>
        <fullName evidence="7">Uncharacterized protein</fullName>
    </submittedName>
</protein>
<dbReference type="GO" id="GO:0022857">
    <property type="term" value="F:transmembrane transporter activity"/>
    <property type="evidence" value="ECO:0007669"/>
    <property type="project" value="InterPro"/>
</dbReference>
<evidence type="ECO:0000256" key="2">
    <source>
        <dbReference type="ARBA" id="ARBA00022692"/>
    </source>
</evidence>
<proteinExistence type="predicted"/>
<feature type="transmembrane region" description="Helical" evidence="6">
    <location>
        <begin position="284"/>
        <end position="303"/>
    </location>
</feature>
<feature type="compositionally biased region" description="Basic and acidic residues" evidence="5">
    <location>
        <begin position="27"/>
        <end position="38"/>
    </location>
</feature>
<feature type="transmembrane region" description="Helical" evidence="6">
    <location>
        <begin position="460"/>
        <end position="483"/>
    </location>
</feature>
<feature type="transmembrane region" description="Helical" evidence="6">
    <location>
        <begin position="184"/>
        <end position="203"/>
    </location>
</feature>
<evidence type="ECO:0000256" key="1">
    <source>
        <dbReference type="ARBA" id="ARBA00004141"/>
    </source>
</evidence>
<feature type="compositionally biased region" description="Polar residues" evidence="5">
    <location>
        <begin position="1120"/>
        <end position="1134"/>
    </location>
</feature>
<comment type="caution">
    <text evidence="7">The sequence shown here is derived from an EMBL/GenBank/DDBJ whole genome shotgun (WGS) entry which is preliminary data.</text>
</comment>
<feature type="transmembrane region" description="Helical" evidence="6">
    <location>
        <begin position="247"/>
        <end position="272"/>
    </location>
</feature>
<feature type="compositionally biased region" description="Polar residues" evidence="5">
    <location>
        <begin position="861"/>
        <end position="870"/>
    </location>
</feature>
<feature type="transmembrane region" description="Helical" evidence="6">
    <location>
        <begin position="686"/>
        <end position="705"/>
    </location>
</feature>
<feature type="compositionally biased region" description="Acidic residues" evidence="5">
    <location>
        <begin position="148"/>
        <end position="160"/>
    </location>
</feature>